<dbReference type="RefSeq" id="WP_161449669.1">
    <property type="nucleotide sequence ID" value="NZ_WYDN01000013.1"/>
</dbReference>
<reference evidence="1 2" key="1">
    <citation type="submission" date="2020-01" db="EMBL/GenBank/DDBJ databases">
        <title>Glutamicibacter soli M275.</title>
        <authorList>
            <person name="Meng X."/>
        </authorList>
    </citation>
    <scope>NUCLEOTIDE SEQUENCE [LARGE SCALE GENOMIC DNA]</scope>
    <source>
        <strain evidence="1 2">M275</strain>
    </source>
</reference>
<comment type="caution">
    <text evidence="1">The sequence shown here is derived from an EMBL/GenBank/DDBJ whole genome shotgun (WGS) entry which is preliminary data.</text>
</comment>
<dbReference type="Gene3D" id="3.40.50.1010">
    <property type="entry name" value="5'-nuclease"/>
    <property type="match status" value="1"/>
</dbReference>
<name>A0A6L9G875_9MICC</name>
<evidence type="ECO:0008006" key="3">
    <source>
        <dbReference type="Google" id="ProtNLM"/>
    </source>
</evidence>
<gene>
    <name evidence="1" type="ORF">GT020_13905</name>
</gene>
<dbReference type="AlphaFoldDB" id="A0A6L9G875"/>
<proteinExistence type="predicted"/>
<sequence>MTRFLIDPPALLVIVRQGAPIHHDHQLVAPHAIRVEALELLLAEVEAGTLSEAAALGLHDAMTAVKIRTLGDRGSRGTAWKLARKHGWGTLGRAEYLAIGVLQADALVALDQQLAAQAADVLPLVPLAVLFSAD</sequence>
<protein>
    <recommendedName>
        <fullName evidence="3">Type II toxin-antitoxin system VapC family toxin</fullName>
    </recommendedName>
</protein>
<evidence type="ECO:0000313" key="1">
    <source>
        <dbReference type="EMBL" id="NAZ17153.1"/>
    </source>
</evidence>
<evidence type="ECO:0000313" key="2">
    <source>
        <dbReference type="Proteomes" id="UP000477543"/>
    </source>
</evidence>
<dbReference type="EMBL" id="WYDN01000013">
    <property type="protein sequence ID" value="NAZ17153.1"/>
    <property type="molecule type" value="Genomic_DNA"/>
</dbReference>
<accession>A0A6L9G875</accession>
<dbReference type="Proteomes" id="UP000477543">
    <property type="component" value="Unassembled WGS sequence"/>
</dbReference>
<organism evidence="1 2">
    <name type="scientific">Glutamicibacter soli</name>
    <dbReference type="NCBI Taxonomy" id="453836"/>
    <lineage>
        <taxon>Bacteria</taxon>
        <taxon>Bacillati</taxon>
        <taxon>Actinomycetota</taxon>
        <taxon>Actinomycetes</taxon>
        <taxon>Micrococcales</taxon>
        <taxon>Micrococcaceae</taxon>
        <taxon>Glutamicibacter</taxon>
    </lineage>
</organism>